<proteinExistence type="predicted"/>
<sequence>MSYIMPQFSAPLITKTNPVHTTTNIQIDSSTTAVLGIPPDSLIRLPSWPNASTIIARLMFSVVADRYFGKLNNWTLLSLPLYDLIFAFPSMQSQIPLYLFPVLFGLCRWYKHIGLDD</sequence>
<reference evidence="1" key="1">
    <citation type="submission" date="2023-06" db="EMBL/GenBank/DDBJ databases">
        <title>Conoideocrella luteorostrata (Hypocreales: Clavicipitaceae), a potential biocontrol fungus for elongate hemlock scale in United States Christmas tree production areas.</title>
        <authorList>
            <person name="Barrett H."/>
            <person name="Lovett B."/>
            <person name="Macias A.M."/>
            <person name="Stajich J.E."/>
            <person name="Kasson M.T."/>
        </authorList>
    </citation>
    <scope>NUCLEOTIDE SEQUENCE</scope>
    <source>
        <strain evidence="1">ARSEF 14590</strain>
    </source>
</reference>
<evidence type="ECO:0000313" key="2">
    <source>
        <dbReference type="Proteomes" id="UP001251528"/>
    </source>
</evidence>
<keyword evidence="2" id="KW-1185">Reference proteome</keyword>
<dbReference type="AlphaFoldDB" id="A0AAJ0D196"/>
<accession>A0AAJ0D196</accession>
<comment type="caution">
    <text evidence="1">The sequence shown here is derived from an EMBL/GenBank/DDBJ whole genome shotgun (WGS) entry which is preliminary data.</text>
</comment>
<protein>
    <submittedName>
        <fullName evidence="1">Uncharacterized protein</fullName>
    </submittedName>
</protein>
<dbReference type="Proteomes" id="UP001251528">
    <property type="component" value="Unassembled WGS sequence"/>
</dbReference>
<dbReference type="EMBL" id="JASWJB010000002">
    <property type="protein sequence ID" value="KAK2616797.1"/>
    <property type="molecule type" value="Genomic_DNA"/>
</dbReference>
<name>A0AAJ0D196_9HYPO</name>
<gene>
    <name evidence="1" type="ORF">QQS21_000174</name>
</gene>
<organism evidence="1 2">
    <name type="scientific">Conoideocrella luteorostrata</name>
    <dbReference type="NCBI Taxonomy" id="1105319"/>
    <lineage>
        <taxon>Eukaryota</taxon>
        <taxon>Fungi</taxon>
        <taxon>Dikarya</taxon>
        <taxon>Ascomycota</taxon>
        <taxon>Pezizomycotina</taxon>
        <taxon>Sordariomycetes</taxon>
        <taxon>Hypocreomycetidae</taxon>
        <taxon>Hypocreales</taxon>
        <taxon>Clavicipitaceae</taxon>
        <taxon>Conoideocrella</taxon>
    </lineage>
</organism>
<evidence type="ECO:0000313" key="1">
    <source>
        <dbReference type="EMBL" id="KAK2616797.1"/>
    </source>
</evidence>